<sequence length="145" mass="16951">MSDIASGWNVNQLHGEWRVGQGELLSGYDLQSAIIISLFTDRLARDDDNIDDNFRRGWWGDSGQDYLIGSRLWLIQREKLTVNVARRAEDYAKEALQWLIDDGVVATLEIGSQIIWPARLNMIIRYHQPGNNREDLRFFWVWETK</sequence>
<dbReference type="EMBL" id="CP123498">
    <property type="protein sequence ID" value="WGL96305.1"/>
    <property type="molecule type" value="Genomic_DNA"/>
</dbReference>
<dbReference type="Pfam" id="PF07409">
    <property type="entry name" value="GP46"/>
    <property type="match status" value="1"/>
</dbReference>
<dbReference type="RefSeq" id="WP_280629848.1">
    <property type="nucleotide sequence ID" value="NZ_CP123498.1"/>
</dbReference>
<dbReference type="InterPro" id="IPR010877">
    <property type="entry name" value="Phage_Mu_Gp46"/>
</dbReference>
<evidence type="ECO:0000313" key="1">
    <source>
        <dbReference type="EMBL" id="WGL96305.1"/>
    </source>
</evidence>
<dbReference type="AlphaFoldDB" id="A0AA95GFK6"/>
<gene>
    <name evidence="1" type="ORF">QE207_06995</name>
</gene>
<accession>A0AA95GFK6</accession>
<protein>
    <submittedName>
        <fullName evidence="1">Phage GP46 family protein</fullName>
    </submittedName>
</protein>
<reference evidence="1" key="1">
    <citation type="submission" date="2023-04" db="EMBL/GenBank/DDBJ databases">
        <title>Genome dynamics across the evolutionary transition to endosymbiosis.</title>
        <authorList>
            <person name="Siozios S."/>
            <person name="Nadal-Jimenez P."/>
            <person name="Azagi T."/>
            <person name="Sprong H."/>
            <person name="Frost C.L."/>
            <person name="Parratt S.R."/>
            <person name="Taylor G."/>
            <person name="Brettell L."/>
            <person name="Lew K.C."/>
            <person name="Croft L."/>
            <person name="King K.C."/>
            <person name="Brockhurst M.A."/>
            <person name="Hypsa V."/>
            <person name="Novakova E."/>
            <person name="Darby A.C."/>
            <person name="Hurst G.D.D."/>
        </authorList>
    </citation>
    <scope>NUCLEOTIDE SEQUENCE</scope>
    <source>
        <strain evidence="1">AIh</strain>
    </source>
</reference>
<evidence type="ECO:0000313" key="2">
    <source>
        <dbReference type="Proteomes" id="UP001177597"/>
    </source>
</evidence>
<proteinExistence type="predicted"/>
<dbReference type="Proteomes" id="UP001177597">
    <property type="component" value="Chromosome"/>
</dbReference>
<name>A0AA95GFK6_9GAMM</name>
<organism evidence="1 2">
    <name type="scientific">Arsenophonus nasoniae</name>
    <name type="common">son-killer infecting Nasonia vitripennis</name>
    <dbReference type="NCBI Taxonomy" id="638"/>
    <lineage>
        <taxon>Bacteria</taxon>
        <taxon>Pseudomonadati</taxon>
        <taxon>Pseudomonadota</taxon>
        <taxon>Gammaproteobacteria</taxon>
        <taxon>Enterobacterales</taxon>
        <taxon>Morganellaceae</taxon>
        <taxon>Arsenophonus</taxon>
    </lineage>
</organism>